<dbReference type="Pfam" id="PF07676">
    <property type="entry name" value="PD40"/>
    <property type="match status" value="3"/>
</dbReference>
<dbReference type="InterPro" id="IPR011659">
    <property type="entry name" value="WD40"/>
</dbReference>
<dbReference type="PANTHER" id="PTHR36842">
    <property type="entry name" value="PROTEIN TOLB HOMOLOG"/>
    <property type="match status" value="1"/>
</dbReference>
<organism evidence="3 4">
    <name type="scientific">Limnofasciculus baicalensis BBK-W-15</name>
    <dbReference type="NCBI Taxonomy" id="2699891"/>
    <lineage>
        <taxon>Bacteria</taxon>
        <taxon>Bacillati</taxon>
        <taxon>Cyanobacteriota</taxon>
        <taxon>Cyanophyceae</taxon>
        <taxon>Coleofasciculales</taxon>
        <taxon>Coleofasciculaceae</taxon>
        <taxon>Limnofasciculus</taxon>
        <taxon>Limnofasciculus baicalensis</taxon>
    </lineage>
</organism>
<accession>A0AAE3KQQ4</accession>
<comment type="similarity">
    <text evidence="1">Belongs to the TolB family.</text>
</comment>
<feature type="chain" id="PRO_5042032673" evidence="2">
    <location>
        <begin position="26"/>
        <end position="164"/>
    </location>
</feature>
<evidence type="ECO:0000313" key="4">
    <source>
        <dbReference type="Proteomes" id="UP001204953"/>
    </source>
</evidence>
<evidence type="ECO:0000256" key="2">
    <source>
        <dbReference type="SAM" id="SignalP"/>
    </source>
</evidence>
<dbReference type="SUPFAM" id="SSF82171">
    <property type="entry name" value="DPP6 N-terminal domain-like"/>
    <property type="match status" value="1"/>
</dbReference>
<reference evidence="3" key="1">
    <citation type="submission" date="2022-06" db="EMBL/GenBank/DDBJ databases">
        <title>New cyanobacteria of genus Symplocastrum in benthos of Lake Baikal.</title>
        <authorList>
            <person name="Sorokovikova E."/>
            <person name="Tikhonova I."/>
            <person name="Krasnopeev A."/>
            <person name="Evseev P."/>
            <person name="Gladkikh A."/>
            <person name="Belykh O."/>
        </authorList>
    </citation>
    <scope>NUCLEOTIDE SEQUENCE</scope>
    <source>
        <strain evidence="3">BBK-W-15</strain>
    </source>
</reference>
<protein>
    <submittedName>
        <fullName evidence="3">Uncharacterized protein</fullName>
    </submittedName>
</protein>
<dbReference type="Proteomes" id="UP001204953">
    <property type="component" value="Unassembled WGS sequence"/>
</dbReference>
<gene>
    <name evidence="3" type="ORF">NJ959_03915</name>
</gene>
<dbReference type="InterPro" id="IPR011042">
    <property type="entry name" value="6-blade_b-propeller_TolB-like"/>
</dbReference>
<feature type="signal peptide" evidence="2">
    <location>
        <begin position="1"/>
        <end position="25"/>
    </location>
</feature>
<evidence type="ECO:0000313" key="3">
    <source>
        <dbReference type="EMBL" id="MCP2727622.1"/>
    </source>
</evidence>
<keyword evidence="4" id="KW-1185">Reference proteome</keyword>
<dbReference type="EMBL" id="JAMZMM010000021">
    <property type="protein sequence ID" value="MCP2727622.1"/>
    <property type="molecule type" value="Genomic_DNA"/>
</dbReference>
<dbReference type="AlphaFoldDB" id="A0AAE3KQQ4"/>
<dbReference type="PANTHER" id="PTHR36842:SF1">
    <property type="entry name" value="PROTEIN TOLB"/>
    <property type="match status" value="1"/>
</dbReference>
<evidence type="ECO:0000256" key="1">
    <source>
        <dbReference type="ARBA" id="ARBA00009820"/>
    </source>
</evidence>
<dbReference type="Gene3D" id="2.120.10.30">
    <property type="entry name" value="TolB, C-terminal domain"/>
    <property type="match status" value="1"/>
</dbReference>
<dbReference type="RefSeq" id="WP_254010433.1">
    <property type="nucleotide sequence ID" value="NZ_JAMZMM010000021.1"/>
</dbReference>
<comment type="caution">
    <text evidence="3">The sequence shown here is derived from an EMBL/GenBank/DDBJ whole genome shotgun (WGS) entry which is preliminary data.</text>
</comment>
<name>A0AAE3KQQ4_9CYAN</name>
<keyword evidence="2" id="KW-0732">Signal</keyword>
<sequence>MTKKLSPITIGLLGLTFLLTNCANKAEIATDSTQPVSPTLLATGSASTWSPDGQKIAFVSVRDRNHEIYIMNRDGTGQTRLTNNSYNEYKQIWSQDGKQIAFNSHNNGNNDLYVIAADGTQETQLTNSPESDLDPTWSGDSKFLAFTSFTDVSEAKIYLVKTRE</sequence>
<proteinExistence type="inferred from homology"/>